<evidence type="ECO:0000313" key="3">
    <source>
        <dbReference type="EMBL" id="ELY61717.1"/>
    </source>
</evidence>
<sequence length="236" mass="25149">MSVDSGPAHPWAIGPRAEDRVSSFLARSSRQPCRSTLGSKSHRTAAFVPSRDIEDHPPAASPLGVRSSRIAGDAATRSDVRPAERLRTGTGPSALYRTIVKVSGQTYSSLESLGRAMTDSEDDPLKDRVEAWLTREMPIIQMHGGTSAVRKADPDDGEVIIELGGGCKGCSVGDITTSNIEAELITWSEIDEVTVRIPDARESLGGPDQAESIMGVDRTEGGRGDWGSSNPGEDHL</sequence>
<evidence type="ECO:0000256" key="1">
    <source>
        <dbReference type="SAM" id="MobiDB-lite"/>
    </source>
</evidence>
<protein>
    <submittedName>
        <fullName evidence="3">Nitrogen-fixing NifU domain protein</fullName>
    </submittedName>
</protein>
<evidence type="ECO:0000259" key="2">
    <source>
        <dbReference type="Pfam" id="PF01106"/>
    </source>
</evidence>
<feature type="region of interest" description="Disordered" evidence="1">
    <location>
        <begin position="23"/>
        <end position="88"/>
    </location>
</feature>
<dbReference type="STRING" id="1227497.C491_00295"/>
<comment type="caution">
    <text evidence="3">The sequence shown here is derived from an EMBL/GenBank/DDBJ whole genome shotgun (WGS) entry which is preliminary data.</text>
</comment>
<dbReference type="Gene3D" id="3.30.300.130">
    <property type="entry name" value="Fe-S cluster assembly (FSCA)"/>
    <property type="match status" value="1"/>
</dbReference>
<dbReference type="EMBL" id="AOIB01000003">
    <property type="protein sequence ID" value="ELY61717.1"/>
    <property type="molecule type" value="Genomic_DNA"/>
</dbReference>
<organism evidence="3 4">
    <name type="scientific">Natronococcus amylolyticus DSM 10524</name>
    <dbReference type="NCBI Taxonomy" id="1227497"/>
    <lineage>
        <taxon>Archaea</taxon>
        <taxon>Methanobacteriati</taxon>
        <taxon>Methanobacteriota</taxon>
        <taxon>Stenosarchaea group</taxon>
        <taxon>Halobacteria</taxon>
        <taxon>Halobacteriales</taxon>
        <taxon>Natrialbaceae</taxon>
        <taxon>Natronococcus</taxon>
    </lineage>
</organism>
<accession>L9XJE6</accession>
<dbReference type="SUPFAM" id="SSF117916">
    <property type="entry name" value="Fe-S cluster assembly (FSCA) domain-like"/>
    <property type="match status" value="1"/>
</dbReference>
<dbReference type="GO" id="GO:0016226">
    <property type="term" value="P:iron-sulfur cluster assembly"/>
    <property type="evidence" value="ECO:0007669"/>
    <property type="project" value="InterPro"/>
</dbReference>
<dbReference type="GO" id="GO:0005506">
    <property type="term" value="F:iron ion binding"/>
    <property type="evidence" value="ECO:0007669"/>
    <property type="project" value="InterPro"/>
</dbReference>
<feature type="compositionally biased region" description="Basic and acidic residues" evidence="1">
    <location>
        <begin position="76"/>
        <end position="87"/>
    </location>
</feature>
<dbReference type="GO" id="GO:0051536">
    <property type="term" value="F:iron-sulfur cluster binding"/>
    <property type="evidence" value="ECO:0007669"/>
    <property type="project" value="InterPro"/>
</dbReference>
<dbReference type="AlphaFoldDB" id="L9XJE6"/>
<dbReference type="eggNOG" id="arCOG03027">
    <property type="taxonomic scope" value="Archaea"/>
</dbReference>
<gene>
    <name evidence="3" type="ORF">C491_00295</name>
</gene>
<feature type="compositionally biased region" description="Polar residues" evidence="1">
    <location>
        <begin position="227"/>
        <end position="236"/>
    </location>
</feature>
<name>L9XJE6_9EURY</name>
<reference evidence="3 4" key="1">
    <citation type="journal article" date="2014" name="PLoS Genet.">
        <title>Phylogenetically driven sequencing of extremely halophilic archaea reveals strategies for static and dynamic osmo-response.</title>
        <authorList>
            <person name="Becker E.A."/>
            <person name="Seitzer P.M."/>
            <person name="Tritt A."/>
            <person name="Larsen D."/>
            <person name="Krusor M."/>
            <person name="Yao A.I."/>
            <person name="Wu D."/>
            <person name="Madern D."/>
            <person name="Eisen J.A."/>
            <person name="Darling A.E."/>
            <person name="Facciotti M.T."/>
        </authorList>
    </citation>
    <scope>NUCLEOTIDE SEQUENCE [LARGE SCALE GENOMIC DNA]</scope>
    <source>
        <strain evidence="3 4">DSM 10524</strain>
    </source>
</reference>
<proteinExistence type="predicted"/>
<feature type="region of interest" description="Disordered" evidence="1">
    <location>
        <begin position="200"/>
        <end position="236"/>
    </location>
</feature>
<evidence type="ECO:0000313" key="4">
    <source>
        <dbReference type="Proteomes" id="UP000011688"/>
    </source>
</evidence>
<dbReference type="Pfam" id="PF01106">
    <property type="entry name" value="NifU"/>
    <property type="match status" value="1"/>
</dbReference>
<feature type="compositionally biased region" description="Polar residues" evidence="1">
    <location>
        <begin position="25"/>
        <end position="39"/>
    </location>
</feature>
<keyword evidence="4" id="KW-1185">Reference proteome</keyword>
<dbReference type="PATRIC" id="fig|1227497.3.peg.64"/>
<dbReference type="Proteomes" id="UP000011688">
    <property type="component" value="Unassembled WGS sequence"/>
</dbReference>
<dbReference type="InterPro" id="IPR034904">
    <property type="entry name" value="FSCA_dom_sf"/>
</dbReference>
<dbReference type="InterPro" id="IPR001075">
    <property type="entry name" value="NIF_FeS_clus_asmbl_NifU_C"/>
</dbReference>
<feature type="domain" description="NIF system FeS cluster assembly NifU C-terminal" evidence="2">
    <location>
        <begin position="137"/>
        <end position="185"/>
    </location>
</feature>